<reference evidence="2 3" key="1">
    <citation type="submission" date="2018-10" db="EMBL/GenBank/DDBJ databases">
        <title>Genomic Encyclopedia of Archaeal and Bacterial Type Strains, Phase II (KMG-II): from individual species to whole genera.</title>
        <authorList>
            <person name="Goeker M."/>
        </authorList>
    </citation>
    <scope>NUCLEOTIDE SEQUENCE [LARGE SCALE GENOMIC DNA]</scope>
    <source>
        <strain evidence="2 3">DSM 14219</strain>
    </source>
</reference>
<evidence type="ECO:0000313" key="3">
    <source>
        <dbReference type="Proteomes" id="UP000272428"/>
    </source>
</evidence>
<sequence>MKKIVLISLLTASLSLSSQTVSQLKFETNVPDAENSWVVMPKKEGETKYNVGVIYFDDTAGYSYRMQGSLNEKNGKLEYIEDETNTTASYTVRVGNMEFKTAILSPELLKQFNLPAQPDWLKHYASKGSENEKILRRASIMNGANFPQLALPRLQKLYQNNFKTDKLYFELSFSYNALKDYVNAEKICLEAFQNKISDDLINKEYIYALLNQNKLAEADSFLIQKLDSFENKDYRAESMLNLGAYAAHYKNLDLAKKWLNVLKKENDERYKKNVQNLENIINKTQN</sequence>
<dbReference type="Proteomes" id="UP000272428">
    <property type="component" value="Unassembled WGS sequence"/>
</dbReference>
<comment type="caution">
    <text evidence="2">The sequence shown here is derived from an EMBL/GenBank/DDBJ whole genome shotgun (WGS) entry which is preliminary data.</text>
</comment>
<accession>A0A495SDG7</accession>
<dbReference type="OrthoDB" id="672063at2"/>
<evidence type="ECO:0000313" key="2">
    <source>
        <dbReference type="EMBL" id="RKS98272.1"/>
    </source>
</evidence>
<feature type="signal peptide" evidence="1">
    <location>
        <begin position="1"/>
        <end position="18"/>
    </location>
</feature>
<name>A0A495SDG7_9FLAO</name>
<dbReference type="AlphaFoldDB" id="A0A495SDG7"/>
<keyword evidence="1" id="KW-0732">Signal</keyword>
<proteinExistence type="predicted"/>
<feature type="chain" id="PRO_5019717778" description="Tetratricopeptide repeat protein" evidence="1">
    <location>
        <begin position="19"/>
        <end position="286"/>
    </location>
</feature>
<evidence type="ECO:0000256" key="1">
    <source>
        <dbReference type="SAM" id="SignalP"/>
    </source>
</evidence>
<evidence type="ECO:0008006" key="4">
    <source>
        <dbReference type="Google" id="ProtNLM"/>
    </source>
</evidence>
<protein>
    <recommendedName>
        <fullName evidence="4">Tetratricopeptide repeat protein</fullName>
    </recommendedName>
</protein>
<organism evidence="2 3">
    <name type="scientific">Chryseobacterium defluvii</name>
    <dbReference type="NCBI Taxonomy" id="160396"/>
    <lineage>
        <taxon>Bacteria</taxon>
        <taxon>Pseudomonadati</taxon>
        <taxon>Bacteroidota</taxon>
        <taxon>Flavobacteriia</taxon>
        <taxon>Flavobacteriales</taxon>
        <taxon>Weeksellaceae</taxon>
        <taxon>Chryseobacterium group</taxon>
        <taxon>Chryseobacterium</taxon>
    </lineage>
</organism>
<dbReference type="EMBL" id="RBXB01000002">
    <property type="protein sequence ID" value="RKS98272.1"/>
    <property type="molecule type" value="Genomic_DNA"/>
</dbReference>
<dbReference type="RefSeq" id="WP_121461979.1">
    <property type="nucleotide sequence ID" value="NZ_RBXB01000002.1"/>
</dbReference>
<gene>
    <name evidence="2" type="ORF">BCF58_2413</name>
</gene>
<keyword evidence="3" id="KW-1185">Reference proteome</keyword>